<keyword evidence="1" id="KW-0472">Membrane</keyword>
<reference evidence="2 3" key="1">
    <citation type="submission" date="2019-02" db="EMBL/GenBank/DDBJ databases">
        <title>Deep-cultivation of Planctomycetes and their phenomic and genomic characterization uncovers novel biology.</title>
        <authorList>
            <person name="Wiegand S."/>
            <person name="Jogler M."/>
            <person name="Boedeker C."/>
            <person name="Pinto D."/>
            <person name="Vollmers J."/>
            <person name="Rivas-Marin E."/>
            <person name="Kohn T."/>
            <person name="Peeters S.H."/>
            <person name="Heuer A."/>
            <person name="Rast P."/>
            <person name="Oberbeckmann S."/>
            <person name="Bunk B."/>
            <person name="Jeske O."/>
            <person name="Meyerdierks A."/>
            <person name="Storesund J.E."/>
            <person name="Kallscheuer N."/>
            <person name="Luecker S."/>
            <person name="Lage O.M."/>
            <person name="Pohl T."/>
            <person name="Merkel B.J."/>
            <person name="Hornburger P."/>
            <person name="Mueller R.-W."/>
            <person name="Bruemmer F."/>
            <person name="Labrenz M."/>
            <person name="Spormann A.M."/>
            <person name="Op den Camp H."/>
            <person name="Overmann J."/>
            <person name="Amann R."/>
            <person name="Jetten M.S.M."/>
            <person name="Mascher T."/>
            <person name="Medema M.H."/>
            <person name="Devos D.P."/>
            <person name="Kaster A.-K."/>
            <person name="Ovreas L."/>
            <person name="Rohde M."/>
            <person name="Galperin M.Y."/>
            <person name="Jogler C."/>
        </authorList>
    </citation>
    <scope>NUCLEOTIDE SEQUENCE [LARGE SCALE GENOMIC DNA]</scope>
    <source>
        <strain evidence="2 3">Pan216</strain>
    </source>
</reference>
<keyword evidence="3" id="KW-1185">Reference proteome</keyword>
<dbReference type="Proteomes" id="UP000317093">
    <property type="component" value="Chromosome"/>
</dbReference>
<dbReference type="EMBL" id="CP036279">
    <property type="protein sequence ID" value="QDU60296.1"/>
    <property type="molecule type" value="Genomic_DNA"/>
</dbReference>
<dbReference type="KEGG" id="knv:Pan216_11350"/>
<dbReference type="SUPFAM" id="SSF54523">
    <property type="entry name" value="Pili subunits"/>
    <property type="match status" value="1"/>
</dbReference>
<proteinExistence type="predicted"/>
<dbReference type="RefSeq" id="WP_145255912.1">
    <property type="nucleotide sequence ID" value="NZ_CP036279.1"/>
</dbReference>
<dbReference type="PROSITE" id="PS00409">
    <property type="entry name" value="PROKAR_NTER_METHYL"/>
    <property type="match status" value="1"/>
</dbReference>
<dbReference type="NCBIfam" id="TIGR02532">
    <property type="entry name" value="IV_pilin_GFxxxE"/>
    <property type="match status" value="1"/>
</dbReference>
<sequence>MMIRYVLASQRFVRAGFTLVEILVVVVIIAILTGLAAGGYIAYARRGHEAATQALVRQLDMALKERIEAFNAGIVSLDINDFKVPAGGTSASPDNSAVGKRARVLARLDSMRKVFPQRFKDFLPGPQTGSNQILGGIGTDSTIGRATGRNVRAEVAAMVREFEKATGQTGTNASLPSGHDDVNTEGSECLYLILGIPVEGGTFSLDQIPGRFIDDTDGDGLLEFVDAWGNPLAFYRWPVDYVAYLMEGTGQLPRSLLRTTDPNNLSATVDSNGVDPDGVLGTSSWFGNTNLRQQFFEQASAELSTTNRVPGGFYRLHWPYAIPSSSSDAIDITTSPVPGTVRVYPLMPLIMSAGPDGEFGLLVEDTGSIPGVGANYPGFIGARVTGDTSRVRLTEDNILNYDLTELER</sequence>
<dbReference type="AlphaFoldDB" id="A0A518AZZ9"/>
<dbReference type="InterPro" id="IPR045584">
    <property type="entry name" value="Pilin-like"/>
</dbReference>
<evidence type="ECO:0000256" key="1">
    <source>
        <dbReference type="SAM" id="Phobius"/>
    </source>
</evidence>
<gene>
    <name evidence="2" type="ORF">Pan216_11350</name>
</gene>
<keyword evidence="1" id="KW-0812">Transmembrane</keyword>
<keyword evidence="1" id="KW-1133">Transmembrane helix</keyword>
<dbReference type="Pfam" id="PF07963">
    <property type="entry name" value="N_methyl"/>
    <property type="match status" value="1"/>
</dbReference>
<evidence type="ECO:0008006" key="4">
    <source>
        <dbReference type="Google" id="ProtNLM"/>
    </source>
</evidence>
<dbReference type="Gene3D" id="3.30.700.10">
    <property type="entry name" value="Glycoprotein, Type 4 Pilin"/>
    <property type="match status" value="1"/>
</dbReference>
<name>A0A518AZZ9_9BACT</name>
<organism evidence="2 3">
    <name type="scientific">Kolteria novifilia</name>
    <dbReference type="NCBI Taxonomy" id="2527975"/>
    <lineage>
        <taxon>Bacteria</taxon>
        <taxon>Pseudomonadati</taxon>
        <taxon>Planctomycetota</taxon>
        <taxon>Planctomycetia</taxon>
        <taxon>Kolteriales</taxon>
        <taxon>Kolteriaceae</taxon>
        <taxon>Kolteria</taxon>
    </lineage>
</organism>
<protein>
    <recommendedName>
        <fullName evidence="4">Prepilin-type N-terminal cleavage/methylation domain-containing protein</fullName>
    </recommendedName>
</protein>
<dbReference type="OrthoDB" id="253619at2"/>
<feature type="transmembrane region" description="Helical" evidence="1">
    <location>
        <begin position="12"/>
        <end position="43"/>
    </location>
</feature>
<evidence type="ECO:0000313" key="2">
    <source>
        <dbReference type="EMBL" id="QDU60296.1"/>
    </source>
</evidence>
<dbReference type="InterPro" id="IPR012902">
    <property type="entry name" value="N_methyl_site"/>
</dbReference>
<evidence type="ECO:0000313" key="3">
    <source>
        <dbReference type="Proteomes" id="UP000317093"/>
    </source>
</evidence>
<accession>A0A518AZZ9</accession>